<evidence type="ECO:0000313" key="3">
    <source>
        <dbReference type="Proteomes" id="UP001446871"/>
    </source>
</evidence>
<dbReference type="InterPro" id="IPR010730">
    <property type="entry name" value="HET"/>
</dbReference>
<reference evidence="2 3" key="1">
    <citation type="submission" date="2023-01" db="EMBL/GenBank/DDBJ databases">
        <title>Analysis of 21 Apiospora genomes using comparative genomics revels a genus with tremendous synthesis potential of carbohydrate active enzymes and secondary metabolites.</title>
        <authorList>
            <person name="Sorensen T."/>
        </authorList>
    </citation>
    <scope>NUCLEOTIDE SEQUENCE [LARGE SCALE GENOMIC DNA]</scope>
    <source>
        <strain evidence="2 3">CBS 83171</strain>
    </source>
</reference>
<evidence type="ECO:0000313" key="2">
    <source>
        <dbReference type="EMBL" id="KAK8053568.1"/>
    </source>
</evidence>
<protein>
    <recommendedName>
        <fullName evidence="1">Heterokaryon incompatibility domain-containing protein</fullName>
    </recommendedName>
</protein>
<comment type="caution">
    <text evidence="2">The sequence shown here is derived from an EMBL/GenBank/DDBJ whole genome shotgun (WGS) entry which is preliminary data.</text>
</comment>
<dbReference type="Proteomes" id="UP001446871">
    <property type="component" value="Unassembled WGS sequence"/>
</dbReference>
<gene>
    <name evidence="2" type="ORF">PG996_012869</name>
</gene>
<feature type="domain" description="Heterokaryon incompatibility" evidence="1">
    <location>
        <begin position="13"/>
        <end position="137"/>
    </location>
</feature>
<accession>A0ABR1U6P0</accession>
<dbReference type="EMBL" id="JAQQWM010000008">
    <property type="protein sequence ID" value="KAK8053568.1"/>
    <property type="molecule type" value="Genomic_DNA"/>
</dbReference>
<name>A0ABR1U6P0_9PEZI</name>
<dbReference type="PANTHER" id="PTHR33112:SF10">
    <property type="entry name" value="TOL"/>
    <property type="match status" value="1"/>
</dbReference>
<keyword evidence="3" id="KW-1185">Reference proteome</keyword>
<dbReference type="Pfam" id="PF06985">
    <property type="entry name" value="HET"/>
    <property type="match status" value="1"/>
</dbReference>
<organism evidence="2 3">
    <name type="scientific">Apiospora saccharicola</name>
    <dbReference type="NCBI Taxonomy" id="335842"/>
    <lineage>
        <taxon>Eukaryota</taxon>
        <taxon>Fungi</taxon>
        <taxon>Dikarya</taxon>
        <taxon>Ascomycota</taxon>
        <taxon>Pezizomycotina</taxon>
        <taxon>Sordariomycetes</taxon>
        <taxon>Xylariomycetidae</taxon>
        <taxon>Amphisphaeriales</taxon>
        <taxon>Apiosporaceae</taxon>
        <taxon>Apiospora</taxon>
    </lineage>
</organism>
<evidence type="ECO:0000259" key="1">
    <source>
        <dbReference type="Pfam" id="PF06985"/>
    </source>
</evidence>
<dbReference type="PANTHER" id="PTHR33112">
    <property type="entry name" value="DOMAIN PROTEIN, PUTATIVE-RELATED"/>
    <property type="match status" value="1"/>
</dbReference>
<proteinExistence type="predicted"/>
<sequence>MPLRLLSTNLAELQVEIPVARLSRTFQDAIQVLPWLGLSYIWIDSLCIIQDSAQDWAKESAMMADIYSNSHCNIAAAHAADGTYGCFIERDAGLVAPLKLDLNWGSVPGVYYAVPPGIWDKEVMETPLNSRAWVCQERYLAPRNLIFGKTQLLWECHDCSACETFPGGLPPGVSKMLKSLDPHVSGAAFRRRWSHPEAPELDVFGLWDEIVEQYSKGQLTFPGDKLVALSGLASRIQKNVQSDYLAGLWRKHLPDQLLWLVESRVPAERLALYTAPSWSWASVHNVIIKECWVADAEDREMLLEIQEAKTQLVHEANPFGQVKAGYIRARGYLARAGVHLQQQKPHSHISDLVIEDCNVGKTWADSYKREEDAVAHHGLYYLPIDNKKRLLRIEGLVLREKSIGSGEFVRFGKFTIAEGAIKSFQALCREHSTGSRQDGTSEDTKDWGPKLEFTIV</sequence>